<dbReference type="Pfam" id="PF09923">
    <property type="entry name" value="DUF2155"/>
    <property type="match status" value="1"/>
</dbReference>
<reference evidence="3" key="2">
    <citation type="submission" date="2022-10" db="EMBL/GenBank/DDBJ databases">
        <authorList>
            <person name="Trinh H.N."/>
        </authorList>
    </citation>
    <scope>NUCLEOTIDE SEQUENCE</scope>
    <source>
        <strain evidence="3">RN2-1</strain>
    </source>
</reference>
<organism evidence="3 4">
    <name type="scientific">Limobrevibacterium gyesilva</name>
    <dbReference type="NCBI Taxonomy" id="2991712"/>
    <lineage>
        <taxon>Bacteria</taxon>
        <taxon>Pseudomonadati</taxon>
        <taxon>Pseudomonadota</taxon>
        <taxon>Alphaproteobacteria</taxon>
        <taxon>Acetobacterales</taxon>
        <taxon>Acetobacteraceae</taxon>
        <taxon>Limobrevibacterium</taxon>
    </lineage>
</organism>
<evidence type="ECO:0000256" key="2">
    <source>
        <dbReference type="SAM" id="SignalP"/>
    </source>
</evidence>
<comment type="caution">
    <text evidence="3">The sequence shown here is derived from an EMBL/GenBank/DDBJ whole genome shotgun (WGS) entry which is preliminary data.</text>
</comment>
<dbReference type="AlphaFoldDB" id="A0AA41YM10"/>
<dbReference type="InterPro" id="IPR019225">
    <property type="entry name" value="DUF2155"/>
</dbReference>
<feature type="chain" id="PRO_5041467471" evidence="2">
    <location>
        <begin position="20"/>
        <end position="194"/>
    </location>
</feature>
<dbReference type="Proteomes" id="UP001165679">
    <property type="component" value="Unassembled WGS sequence"/>
</dbReference>
<reference evidence="3" key="1">
    <citation type="submission" date="2022-09" db="EMBL/GenBank/DDBJ databases">
        <title>Rhodovastum sp. nov. RN2-1 isolated from soil in Seongnam, South Korea.</title>
        <authorList>
            <person name="Le N.T."/>
        </authorList>
    </citation>
    <scope>NUCLEOTIDE SEQUENCE</scope>
    <source>
        <strain evidence="3">RN2-1</strain>
    </source>
</reference>
<accession>A0AA41YM10</accession>
<evidence type="ECO:0000313" key="3">
    <source>
        <dbReference type="EMBL" id="MCW3474433.1"/>
    </source>
</evidence>
<dbReference type="RefSeq" id="WP_264713063.1">
    <property type="nucleotide sequence ID" value="NZ_JAPDNT010000003.1"/>
</dbReference>
<proteinExistence type="predicted"/>
<evidence type="ECO:0000256" key="1">
    <source>
        <dbReference type="SAM" id="MobiDB-lite"/>
    </source>
</evidence>
<keyword evidence="2" id="KW-0732">Signal</keyword>
<evidence type="ECO:0000313" key="4">
    <source>
        <dbReference type="Proteomes" id="UP001165679"/>
    </source>
</evidence>
<feature type="compositionally biased region" description="Low complexity" evidence="1">
    <location>
        <begin position="47"/>
        <end position="66"/>
    </location>
</feature>
<feature type="region of interest" description="Disordered" evidence="1">
    <location>
        <begin position="24"/>
        <end position="66"/>
    </location>
</feature>
<sequence length="194" mass="20110">MKPRALAALIGLLAGPALAQMPTVQTPTVQPPAARVPPGWTPLGPVQTPLPSAPAQPAQAAPADPVGPAIQSQQLPVLQVPTKPDAAAIASPPPIIEWQPRGSAELQALDKVTARTTTLTGKVGDTLRFGSLSIVVRSCVARAPDQPLDSAAYLDITDAHAGAPGFHGWMLASEPSVSMLEHPVYDIRLTSCRP</sequence>
<dbReference type="EMBL" id="JAPDNT010000003">
    <property type="protein sequence ID" value="MCW3474433.1"/>
    <property type="molecule type" value="Genomic_DNA"/>
</dbReference>
<keyword evidence="4" id="KW-1185">Reference proteome</keyword>
<feature type="compositionally biased region" description="Low complexity" evidence="1">
    <location>
        <begin position="24"/>
        <end position="33"/>
    </location>
</feature>
<protein>
    <submittedName>
        <fullName evidence="3">DUF2155 domain-containing protein</fullName>
    </submittedName>
</protein>
<feature type="signal peptide" evidence="2">
    <location>
        <begin position="1"/>
        <end position="19"/>
    </location>
</feature>
<gene>
    <name evidence="3" type="ORF">OL599_07540</name>
</gene>
<name>A0AA41YM10_9PROT</name>